<evidence type="ECO:0000256" key="2">
    <source>
        <dbReference type="ARBA" id="ARBA00022692"/>
    </source>
</evidence>
<comment type="subcellular location">
    <subcellularLocation>
        <location evidence="1">Membrane</location>
        <topology evidence="1">Multi-pass membrane protein</topology>
    </subcellularLocation>
</comment>
<dbReference type="AlphaFoldDB" id="A0AAX4K1N6"/>
<feature type="compositionally biased region" description="Polar residues" evidence="5">
    <location>
        <begin position="563"/>
        <end position="573"/>
    </location>
</feature>
<evidence type="ECO:0000256" key="1">
    <source>
        <dbReference type="ARBA" id="ARBA00004141"/>
    </source>
</evidence>
<accession>A0AAX4K1N6</accession>
<feature type="compositionally biased region" description="Polar residues" evidence="5">
    <location>
        <begin position="629"/>
        <end position="648"/>
    </location>
</feature>
<feature type="region of interest" description="Disordered" evidence="5">
    <location>
        <begin position="414"/>
        <end position="506"/>
    </location>
</feature>
<evidence type="ECO:0000256" key="6">
    <source>
        <dbReference type="SAM" id="Phobius"/>
    </source>
</evidence>
<feature type="region of interest" description="Disordered" evidence="5">
    <location>
        <begin position="549"/>
        <end position="584"/>
    </location>
</feature>
<dbReference type="PANTHER" id="PTHR13315:SF4">
    <property type="entry name" value="METALLOPHOSPHOESTERASE, ISOFORM E"/>
    <property type="match status" value="1"/>
</dbReference>
<evidence type="ECO:0000313" key="8">
    <source>
        <dbReference type="EMBL" id="WWC91304.1"/>
    </source>
</evidence>
<reference evidence="8 9" key="1">
    <citation type="submission" date="2024-01" db="EMBL/GenBank/DDBJ databases">
        <title>Comparative genomics of Cryptococcus and Kwoniella reveals pathogenesis evolution and contrasting modes of karyotype evolution via chromosome fusion or intercentromeric recombination.</title>
        <authorList>
            <person name="Coelho M.A."/>
            <person name="David-Palma M."/>
            <person name="Shea T."/>
            <person name="Bowers K."/>
            <person name="McGinley-Smith S."/>
            <person name="Mohammad A.W."/>
            <person name="Gnirke A."/>
            <person name="Yurkov A.M."/>
            <person name="Nowrousian M."/>
            <person name="Sun S."/>
            <person name="Cuomo C.A."/>
            <person name="Heitman J."/>
        </authorList>
    </citation>
    <scope>NUCLEOTIDE SEQUENCE [LARGE SCALE GENOMIC DNA]</scope>
    <source>
        <strain evidence="8 9">CBS 6074</strain>
    </source>
</reference>
<dbReference type="GeneID" id="91096916"/>
<dbReference type="Proteomes" id="UP001355207">
    <property type="component" value="Chromosome 8"/>
</dbReference>
<keyword evidence="4 6" id="KW-0472">Membrane</keyword>
<keyword evidence="9" id="KW-1185">Reference proteome</keyword>
<feature type="region of interest" description="Disordered" evidence="5">
    <location>
        <begin position="1"/>
        <end position="30"/>
    </location>
</feature>
<keyword evidence="3 6" id="KW-1133">Transmembrane helix</keyword>
<sequence length="792" mass="86929">MLDSPKIRSPSLGSSNEKGLTSNGGRRSGLKSRGTQLLALRFGWVVLVIWFEVGDFFHSLSTCRFPDSTLRRSNPQLTSPPTHVVLLADPHVPHPVLSYPEGSRPWVNWIKQQVDELFMRKSWNVVTRLGRIDAVIVVGDMLDCGRGVMSDNEYEDYHSLFRSIFQLPSTVPMHFVPGNHDIPLGPNKMFSPYARERYANHFSPPNAILPIANHSLIMLDAVGLVEEDYRRYASEMQFGEWDGVEGGVIEFVKDLGEDPPPGPRILISHIPLARPEASSCGPLRERGRILKGAGPGYQNLLGSETSKFLLDALQPSIVFSGDDHDYCEHRHPQGIREVTIKSFSSSTGIRRPGFQLLSLVPPPSTGYAGSITHADRPCLLPDQSGVYSRVYIPLAILTFLFLFGTNIRSAWQRWSSSSGSSNKNGGGPGSFYGDLKSRLSPALKNSENMPPNPSLSMRRGVSDRPVPLTLPSRKSSQQLNGIVGSSSAMTPRGSTTTGSRFVSNPSSDQLLNYTSRIPSASAPVSPFASPRMSFVDEYRPNLGVSSNYHNASGLGTMNEDVESGNSRSQNTYDPSSPTPSVSRRSSYIYMNDNHNRNSNLNPIETPANEYINNSNNGSYFLPLPGNGNGEQTNTGLGFNTPLGTSYPLSGNSSSQQNQQTLRRVSSSTFSLASGSASQSQFIGQGLNSPATIINPNNNNRRVTMPRMLSTSDWTLAASKKDKSLLDFALTSNNNSFKRKGLSGIIETFKKFFIWLWKARNGGIVAKSWKESLAIAWPAAIVWILVNALFFLE</sequence>
<evidence type="ECO:0000256" key="5">
    <source>
        <dbReference type="SAM" id="MobiDB-lite"/>
    </source>
</evidence>
<dbReference type="InterPro" id="IPR029052">
    <property type="entry name" value="Metallo-depent_PP-like"/>
</dbReference>
<dbReference type="GO" id="GO:0016020">
    <property type="term" value="C:membrane"/>
    <property type="evidence" value="ECO:0007669"/>
    <property type="project" value="UniProtKB-SubCell"/>
</dbReference>
<feature type="compositionally biased region" description="Low complexity" evidence="5">
    <location>
        <begin position="574"/>
        <end position="584"/>
    </location>
</feature>
<dbReference type="GO" id="GO:0016787">
    <property type="term" value="F:hydrolase activity"/>
    <property type="evidence" value="ECO:0007669"/>
    <property type="project" value="InterPro"/>
</dbReference>
<keyword evidence="2 6" id="KW-0812">Transmembrane</keyword>
<dbReference type="Gene3D" id="3.60.21.10">
    <property type="match status" value="1"/>
</dbReference>
<feature type="compositionally biased region" description="Polar residues" evidence="5">
    <location>
        <begin position="472"/>
        <end position="506"/>
    </location>
</feature>
<dbReference type="Pfam" id="PF00149">
    <property type="entry name" value="Metallophos"/>
    <property type="match status" value="1"/>
</dbReference>
<name>A0AAX4K1N6_9TREE</name>
<gene>
    <name evidence="8" type="ORF">L201_006247</name>
</gene>
<evidence type="ECO:0000259" key="7">
    <source>
        <dbReference type="Pfam" id="PF00149"/>
    </source>
</evidence>
<dbReference type="EMBL" id="CP144105">
    <property type="protein sequence ID" value="WWC91304.1"/>
    <property type="molecule type" value="Genomic_DNA"/>
</dbReference>
<protein>
    <recommendedName>
        <fullName evidence="7">Calcineurin-like phosphoesterase domain-containing protein</fullName>
    </recommendedName>
</protein>
<feature type="compositionally biased region" description="Low complexity" evidence="5">
    <location>
        <begin position="649"/>
        <end position="659"/>
    </location>
</feature>
<evidence type="ECO:0000256" key="4">
    <source>
        <dbReference type="ARBA" id="ARBA00023136"/>
    </source>
</evidence>
<dbReference type="SUPFAM" id="SSF56300">
    <property type="entry name" value="Metallo-dependent phosphatases"/>
    <property type="match status" value="1"/>
</dbReference>
<dbReference type="GO" id="GO:0006506">
    <property type="term" value="P:GPI anchor biosynthetic process"/>
    <property type="evidence" value="ECO:0007669"/>
    <property type="project" value="InterPro"/>
</dbReference>
<dbReference type="InterPro" id="IPR033308">
    <property type="entry name" value="PGAP5/Cdc1/Ted1"/>
</dbReference>
<dbReference type="RefSeq" id="XP_066078066.1">
    <property type="nucleotide sequence ID" value="XM_066221969.1"/>
</dbReference>
<feature type="compositionally biased region" description="Polar residues" evidence="5">
    <location>
        <begin position="11"/>
        <end position="25"/>
    </location>
</feature>
<feature type="region of interest" description="Disordered" evidence="5">
    <location>
        <begin position="623"/>
        <end position="659"/>
    </location>
</feature>
<evidence type="ECO:0000256" key="3">
    <source>
        <dbReference type="ARBA" id="ARBA00022989"/>
    </source>
</evidence>
<feature type="domain" description="Calcineurin-like phosphoesterase" evidence="7">
    <location>
        <begin position="84"/>
        <end position="326"/>
    </location>
</feature>
<dbReference type="PANTHER" id="PTHR13315">
    <property type="entry name" value="METALLO PHOSPHOESTERASE RELATED"/>
    <property type="match status" value="1"/>
</dbReference>
<proteinExistence type="predicted"/>
<dbReference type="InterPro" id="IPR004843">
    <property type="entry name" value="Calcineurin-like_PHP"/>
</dbReference>
<dbReference type="FunFam" id="3.60.21.10:FF:000103">
    <property type="entry name" value="Unplaced genomic scaffold supercont1.18, whole genome shotgun sequence"/>
    <property type="match status" value="1"/>
</dbReference>
<feature type="transmembrane region" description="Helical" evidence="6">
    <location>
        <begin position="772"/>
        <end position="791"/>
    </location>
</feature>
<organism evidence="8 9">
    <name type="scientific">Kwoniella dendrophila CBS 6074</name>
    <dbReference type="NCBI Taxonomy" id="1295534"/>
    <lineage>
        <taxon>Eukaryota</taxon>
        <taxon>Fungi</taxon>
        <taxon>Dikarya</taxon>
        <taxon>Basidiomycota</taxon>
        <taxon>Agaricomycotina</taxon>
        <taxon>Tremellomycetes</taxon>
        <taxon>Tremellales</taxon>
        <taxon>Cryptococcaceae</taxon>
        <taxon>Kwoniella</taxon>
    </lineage>
</organism>
<evidence type="ECO:0000313" key="9">
    <source>
        <dbReference type="Proteomes" id="UP001355207"/>
    </source>
</evidence>
<dbReference type="GO" id="GO:0005783">
    <property type="term" value="C:endoplasmic reticulum"/>
    <property type="evidence" value="ECO:0007669"/>
    <property type="project" value="TreeGrafter"/>
</dbReference>